<accession>A0ACB6RQU4</accession>
<protein>
    <submittedName>
        <fullName evidence="1">Uncharacterized protein</fullName>
    </submittedName>
</protein>
<organism evidence="1 2">
    <name type="scientific">Macroventuria anomochaeta</name>
    <dbReference type="NCBI Taxonomy" id="301207"/>
    <lineage>
        <taxon>Eukaryota</taxon>
        <taxon>Fungi</taxon>
        <taxon>Dikarya</taxon>
        <taxon>Ascomycota</taxon>
        <taxon>Pezizomycotina</taxon>
        <taxon>Dothideomycetes</taxon>
        <taxon>Pleosporomycetidae</taxon>
        <taxon>Pleosporales</taxon>
        <taxon>Pleosporineae</taxon>
        <taxon>Didymellaceae</taxon>
        <taxon>Macroventuria</taxon>
    </lineage>
</organism>
<proteinExistence type="predicted"/>
<sequence>MRCRRDGITRSHKLILSEFTTDYTEQERPILIPAFEPGTRELLGFIRFAYDREGLSIGGGLKMANFNASLQEHTLRTGGTTKARDAGQTGHFGEGMKLSALVFRHSGSEKLSGTPDAKLNKMMNDTRGRRRTAEACLWEDVCVVIGAPEKTRNVLGLVFFKRWSSTRFYQYGYNSFTGSATRDRTSLSGANEESRRDADIRAAAIREDTSDNSDILTEYTQLILKSLSQVGDALLSRERNTLKEDIAEKAWAHLLLINQTQNRNAFYYGAKGKDDEQIIKQSLNMNPVSILQELWGMLCNFGLFNNRNDEDEVENMADAGPVLGGSSRSVSPPATNQRDNDLDYMPMPTSASMANIESGNTTVRQDSSMGSSRTLETSAQPPPKVVPCTDLHTLGDWIDQKFLTESRVFPRNYDFDRVHDIKDDDVYVVKYQRQATQGQSKRP</sequence>
<comment type="caution">
    <text evidence="1">The sequence shown here is derived from an EMBL/GenBank/DDBJ whole genome shotgun (WGS) entry which is preliminary data.</text>
</comment>
<gene>
    <name evidence="1" type="ORF">BU25DRAFT_461368</name>
</gene>
<keyword evidence="2" id="KW-1185">Reference proteome</keyword>
<evidence type="ECO:0000313" key="1">
    <source>
        <dbReference type="EMBL" id="KAF2624183.1"/>
    </source>
</evidence>
<reference evidence="1" key="1">
    <citation type="journal article" date="2020" name="Stud. Mycol.">
        <title>101 Dothideomycetes genomes: a test case for predicting lifestyles and emergence of pathogens.</title>
        <authorList>
            <person name="Haridas S."/>
            <person name="Albert R."/>
            <person name="Binder M."/>
            <person name="Bloem J."/>
            <person name="Labutti K."/>
            <person name="Salamov A."/>
            <person name="Andreopoulos B."/>
            <person name="Baker S."/>
            <person name="Barry K."/>
            <person name="Bills G."/>
            <person name="Bluhm B."/>
            <person name="Cannon C."/>
            <person name="Castanera R."/>
            <person name="Culley D."/>
            <person name="Daum C."/>
            <person name="Ezra D."/>
            <person name="Gonzalez J."/>
            <person name="Henrissat B."/>
            <person name="Kuo A."/>
            <person name="Liang C."/>
            <person name="Lipzen A."/>
            <person name="Lutzoni F."/>
            <person name="Magnuson J."/>
            <person name="Mondo S."/>
            <person name="Nolan M."/>
            <person name="Ohm R."/>
            <person name="Pangilinan J."/>
            <person name="Park H.-J."/>
            <person name="Ramirez L."/>
            <person name="Alfaro M."/>
            <person name="Sun H."/>
            <person name="Tritt A."/>
            <person name="Yoshinaga Y."/>
            <person name="Zwiers L.-H."/>
            <person name="Turgeon B."/>
            <person name="Goodwin S."/>
            <person name="Spatafora J."/>
            <person name="Crous P."/>
            <person name="Grigoriev I."/>
        </authorList>
    </citation>
    <scope>NUCLEOTIDE SEQUENCE</scope>
    <source>
        <strain evidence="1">CBS 525.71</strain>
    </source>
</reference>
<dbReference type="Proteomes" id="UP000799754">
    <property type="component" value="Unassembled WGS sequence"/>
</dbReference>
<dbReference type="EMBL" id="MU006732">
    <property type="protein sequence ID" value="KAF2624183.1"/>
    <property type="molecule type" value="Genomic_DNA"/>
</dbReference>
<evidence type="ECO:0000313" key="2">
    <source>
        <dbReference type="Proteomes" id="UP000799754"/>
    </source>
</evidence>
<name>A0ACB6RQU4_9PLEO</name>